<organism evidence="3 4">
    <name type="scientific">Candidatus Vogelbacteria bacterium RIFOXYD1_FULL_44_32</name>
    <dbReference type="NCBI Taxonomy" id="1802438"/>
    <lineage>
        <taxon>Bacteria</taxon>
        <taxon>Candidatus Vogeliibacteriota</taxon>
    </lineage>
</organism>
<keyword evidence="1" id="KW-0472">Membrane</keyword>
<dbReference type="Proteomes" id="UP000177043">
    <property type="component" value="Unassembled WGS sequence"/>
</dbReference>
<keyword evidence="1" id="KW-1133">Transmembrane helix</keyword>
<evidence type="ECO:0000313" key="3">
    <source>
        <dbReference type="EMBL" id="OHA58121.1"/>
    </source>
</evidence>
<evidence type="ECO:0000256" key="2">
    <source>
        <dbReference type="SAM" id="SignalP"/>
    </source>
</evidence>
<comment type="caution">
    <text evidence="3">The sequence shown here is derived from an EMBL/GenBank/DDBJ whole genome shotgun (WGS) entry which is preliminary data.</text>
</comment>
<dbReference type="AlphaFoldDB" id="A0A1G2QDT2"/>
<evidence type="ECO:0008006" key="5">
    <source>
        <dbReference type="Google" id="ProtNLM"/>
    </source>
</evidence>
<feature type="transmembrane region" description="Helical" evidence="1">
    <location>
        <begin position="262"/>
        <end position="287"/>
    </location>
</feature>
<reference evidence="3 4" key="1">
    <citation type="journal article" date="2016" name="Nat. Commun.">
        <title>Thousands of microbial genomes shed light on interconnected biogeochemical processes in an aquifer system.</title>
        <authorList>
            <person name="Anantharaman K."/>
            <person name="Brown C.T."/>
            <person name="Hug L.A."/>
            <person name="Sharon I."/>
            <person name="Castelle C.J."/>
            <person name="Probst A.J."/>
            <person name="Thomas B.C."/>
            <person name="Singh A."/>
            <person name="Wilkins M.J."/>
            <person name="Karaoz U."/>
            <person name="Brodie E.L."/>
            <person name="Williams K.H."/>
            <person name="Hubbard S.S."/>
            <person name="Banfield J.F."/>
        </authorList>
    </citation>
    <scope>NUCLEOTIDE SEQUENCE [LARGE SCALE GENOMIC DNA]</scope>
</reference>
<accession>A0A1G2QDT2</accession>
<dbReference type="STRING" id="1802438.A2571_03730"/>
<sequence length="295" mass="32355">MTKYLWLIIIIVGLSAQSAQAQSRPFFGVAPTKLEISVKPGQAETKSVRVVNHLGAPAQFSLALESFEPENNGRGVIISNKNLYYVEKYISTPYQQFTLAEGEAVDIPVTVTAPAGGGPSSIFGVLAIEGQVIGEAKAAARLSSRLGVLIFIKTAGLQKEQGQLTAFGLVGGPINFNTGRDRSTYISYKNTGNVHINPYGYIEAKYLGVWKTQKIAVNPWFVLPDSTRTNEIVYLKPLAYGPYLFTLKQNRGYGDIIDKQSFFGILLPSRLVTFLSGLGLVLFFILIRKMLKRPE</sequence>
<evidence type="ECO:0000256" key="1">
    <source>
        <dbReference type="SAM" id="Phobius"/>
    </source>
</evidence>
<keyword evidence="2" id="KW-0732">Signal</keyword>
<gene>
    <name evidence="3" type="ORF">A2571_03730</name>
</gene>
<feature type="chain" id="PRO_5009584071" description="DUF916 domain-containing protein" evidence="2">
    <location>
        <begin position="22"/>
        <end position="295"/>
    </location>
</feature>
<name>A0A1G2QDT2_9BACT</name>
<proteinExistence type="predicted"/>
<feature type="signal peptide" evidence="2">
    <location>
        <begin position="1"/>
        <end position="21"/>
    </location>
</feature>
<evidence type="ECO:0000313" key="4">
    <source>
        <dbReference type="Proteomes" id="UP000177043"/>
    </source>
</evidence>
<keyword evidence="1" id="KW-0812">Transmembrane</keyword>
<dbReference type="EMBL" id="MHTJ01000005">
    <property type="protein sequence ID" value="OHA58121.1"/>
    <property type="molecule type" value="Genomic_DNA"/>
</dbReference>
<protein>
    <recommendedName>
        <fullName evidence="5">DUF916 domain-containing protein</fullName>
    </recommendedName>
</protein>